<dbReference type="InterPro" id="IPR009057">
    <property type="entry name" value="Homeodomain-like_sf"/>
</dbReference>
<evidence type="ECO:0000256" key="2">
    <source>
        <dbReference type="ARBA" id="ARBA00023125"/>
    </source>
</evidence>
<evidence type="ECO:0000256" key="3">
    <source>
        <dbReference type="ARBA" id="ARBA00023163"/>
    </source>
</evidence>
<accession>A0A7G5IEH0</accession>
<dbReference type="Proteomes" id="UP000515292">
    <property type="component" value="Chromosome"/>
</dbReference>
<proteinExistence type="predicted"/>
<feature type="DNA-binding region" description="H-T-H motif" evidence="4">
    <location>
        <begin position="47"/>
        <end position="66"/>
    </location>
</feature>
<dbReference type="RefSeq" id="WP_182294608.1">
    <property type="nucleotide sequence ID" value="NZ_CP059851.1"/>
</dbReference>
<dbReference type="PROSITE" id="PS50977">
    <property type="entry name" value="HTH_TETR_2"/>
    <property type="match status" value="1"/>
</dbReference>
<dbReference type="SUPFAM" id="SSF46689">
    <property type="entry name" value="Homeodomain-like"/>
    <property type="match status" value="1"/>
</dbReference>
<dbReference type="InterPro" id="IPR001647">
    <property type="entry name" value="HTH_TetR"/>
</dbReference>
<evidence type="ECO:0000256" key="4">
    <source>
        <dbReference type="PROSITE-ProRule" id="PRU00335"/>
    </source>
</evidence>
<feature type="domain" description="HTH tetR-type" evidence="5">
    <location>
        <begin position="24"/>
        <end position="84"/>
    </location>
</feature>
<evidence type="ECO:0000313" key="6">
    <source>
        <dbReference type="EMBL" id="QMW21762.1"/>
    </source>
</evidence>
<dbReference type="Gene3D" id="1.10.357.10">
    <property type="entry name" value="Tetracycline Repressor, domain 2"/>
    <property type="match status" value="1"/>
</dbReference>
<reference evidence="6 7" key="1">
    <citation type="submission" date="2020-07" db="EMBL/GenBank/DDBJ databases">
        <title>Complete genome sequence for Sandaracinobacter sp. M6.</title>
        <authorList>
            <person name="Tang Y."/>
            <person name="Liu Q."/>
            <person name="Guo Z."/>
            <person name="Lei P."/>
            <person name="Huang B."/>
        </authorList>
    </citation>
    <scope>NUCLEOTIDE SEQUENCE [LARGE SCALE GENOMIC DNA]</scope>
    <source>
        <strain evidence="6 7">M6</strain>
    </source>
</reference>
<gene>
    <name evidence="6" type="ORF">H3309_10145</name>
</gene>
<dbReference type="PANTHER" id="PTHR47506">
    <property type="entry name" value="TRANSCRIPTIONAL REGULATORY PROTEIN"/>
    <property type="match status" value="1"/>
</dbReference>
<dbReference type="AlphaFoldDB" id="A0A7G5IEH0"/>
<keyword evidence="2 4" id="KW-0238">DNA-binding</keyword>
<keyword evidence="7" id="KW-1185">Reference proteome</keyword>
<dbReference type="PRINTS" id="PR00455">
    <property type="entry name" value="HTHTETR"/>
</dbReference>
<protein>
    <submittedName>
        <fullName evidence="6">TetR/AcrR family transcriptional regulator</fullName>
    </submittedName>
</protein>
<dbReference type="PANTHER" id="PTHR47506:SF1">
    <property type="entry name" value="HTH-TYPE TRANSCRIPTIONAL REGULATOR YJDC"/>
    <property type="match status" value="1"/>
</dbReference>
<dbReference type="EMBL" id="CP059851">
    <property type="protein sequence ID" value="QMW21762.1"/>
    <property type="molecule type" value="Genomic_DNA"/>
</dbReference>
<dbReference type="GO" id="GO:0003677">
    <property type="term" value="F:DNA binding"/>
    <property type="evidence" value="ECO:0007669"/>
    <property type="project" value="UniProtKB-UniRule"/>
</dbReference>
<sequence length="225" mass="24975">MTARLLSAIPDPTSVEEGEFRKSGETRRRILDAGMQILADYGYKKLSTPLVAERAGLTRAAMLYHFGSRLDLVTALVQHITRRRIEIYADAVRDIPHDQDFLARAIDLAWDQLKLPEFAAFTELSLAARSDPELAAIVRPAMAAFDAARRQAALSIFPSAVAENPAFDLRRDIVRFLAEGVMQQDGIIQNRAERVEALRRFLKLLASSREGKALLARTLATGDGD</sequence>
<dbReference type="Pfam" id="PF00440">
    <property type="entry name" value="TetR_N"/>
    <property type="match status" value="1"/>
</dbReference>
<dbReference type="KEGG" id="sand:H3309_10145"/>
<evidence type="ECO:0000313" key="7">
    <source>
        <dbReference type="Proteomes" id="UP000515292"/>
    </source>
</evidence>
<organism evidence="6 7">
    <name type="scientific">Sandaracinobacteroides saxicola</name>
    <dbReference type="NCBI Taxonomy" id="2759707"/>
    <lineage>
        <taxon>Bacteria</taxon>
        <taxon>Pseudomonadati</taxon>
        <taxon>Pseudomonadota</taxon>
        <taxon>Alphaproteobacteria</taxon>
        <taxon>Sphingomonadales</taxon>
        <taxon>Sphingosinicellaceae</taxon>
        <taxon>Sandaracinobacteroides</taxon>
    </lineage>
</organism>
<name>A0A7G5IEH0_9SPHN</name>
<keyword evidence="3" id="KW-0804">Transcription</keyword>
<keyword evidence="1" id="KW-0805">Transcription regulation</keyword>
<evidence type="ECO:0000256" key="1">
    <source>
        <dbReference type="ARBA" id="ARBA00023015"/>
    </source>
</evidence>
<evidence type="ECO:0000259" key="5">
    <source>
        <dbReference type="PROSITE" id="PS50977"/>
    </source>
</evidence>